<dbReference type="RefSeq" id="WP_007425703.1">
    <property type="nucleotide sequence ID" value="NZ_AMGO01000007.1"/>
</dbReference>
<gene>
    <name evidence="1" type="ORF">OCGS_0550</name>
</gene>
<accession>K2I8X2</accession>
<dbReference type="eggNOG" id="COG2110">
    <property type="taxonomic scope" value="Bacteria"/>
</dbReference>
<dbReference type="OrthoDB" id="9806181at2"/>
<protein>
    <submittedName>
        <fullName evidence="1">Uncharacterized protein</fullName>
    </submittedName>
</protein>
<dbReference type="STRING" id="1231392.OCGS_0550"/>
<evidence type="ECO:0000313" key="1">
    <source>
        <dbReference type="EMBL" id="EKE45460.1"/>
    </source>
</evidence>
<reference evidence="1 2" key="1">
    <citation type="journal article" date="2012" name="J. Bacteriol.">
        <title>Draft Genome Sequence of Oceaniovalibus guishaninsula JLT2003T.</title>
        <authorList>
            <person name="Tang K."/>
            <person name="Liu K."/>
            <person name="Jiao N."/>
        </authorList>
    </citation>
    <scope>NUCLEOTIDE SEQUENCE [LARGE SCALE GENOMIC DNA]</scope>
    <source>
        <strain evidence="1 2">JLT2003</strain>
    </source>
</reference>
<sequence>MLGDLFDPGPAAYGLRGDMHLWTDLARRFADVPIPPDAASLRQALRAGFEDLTGHAWNGDGPIVVAAYVPFGGMSAGHIDRRFWHGRAMELLEDRRVARMRNKG</sequence>
<organism evidence="1 2">
    <name type="scientific">Oceaniovalibus guishaninsula JLT2003</name>
    <dbReference type="NCBI Taxonomy" id="1231392"/>
    <lineage>
        <taxon>Bacteria</taxon>
        <taxon>Pseudomonadati</taxon>
        <taxon>Pseudomonadota</taxon>
        <taxon>Alphaproteobacteria</taxon>
        <taxon>Rhodobacterales</taxon>
        <taxon>Roseobacteraceae</taxon>
        <taxon>Oceaniovalibus</taxon>
    </lineage>
</organism>
<name>K2I8X2_9RHOB</name>
<keyword evidence="2" id="KW-1185">Reference proteome</keyword>
<proteinExistence type="predicted"/>
<comment type="caution">
    <text evidence="1">The sequence shown here is derived from an EMBL/GenBank/DDBJ whole genome shotgun (WGS) entry which is preliminary data.</text>
</comment>
<dbReference type="Proteomes" id="UP000006765">
    <property type="component" value="Unassembled WGS sequence"/>
</dbReference>
<evidence type="ECO:0000313" key="2">
    <source>
        <dbReference type="Proteomes" id="UP000006765"/>
    </source>
</evidence>
<dbReference type="AlphaFoldDB" id="K2I8X2"/>
<dbReference type="EMBL" id="AMGO01000007">
    <property type="protein sequence ID" value="EKE45460.1"/>
    <property type="molecule type" value="Genomic_DNA"/>
</dbReference>